<reference evidence="1" key="1">
    <citation type="journal article" date="2012" name="PLoS ONE">
        <title>Gene sets for utilization of primary and secondary nutrition supplies in the distal gut of endangered iberian lynx.</title>
        <authorList>
            <person name="Alcaide M."/>
            <person name="Messina E."/>
            <person name="Richter M."/>
            <person name="Bargiela R."/>
            <person name="Peplies J."/>
            <person name="Huws S.A."/>
            <person name="Newbold C.J."/>
            <person name="Golyshin P.N."/>
            <person name="Simon M.A."/>
            <person name="Lopez G."/>
            <person name="Yakimov M.M."/>
            <person name="Ferrer M."/>
        </authorList>
    </citation>
    <scope>NUCLEOTIDE SEQUENCE</scope>
</reference>
<name>J9G3W8_9ZZZZ</name>
<organism evidence="1">
    <name type="scientific">gut metagenome</name>
    <dbReference type="NCBI Taxonomy" id="749906"/>
    <lineage>
        <taxon>unclassified sequences</taxon>
        <taxon>metagenomes</taxon>
        <taxon>organismal metagenomes</taxon>
    </lineage>
</organism>
<evidence type="ECO:0000313" key="1">
    <source>
        <dbReference type="EMBL" id="EJW94244.1"/>
    </source>
</evidence>
<accession>J9G3W8</accession>
<protein>
    <submittedName>
        <fullName evidence="1">Uncharacterized protein</fullName>
    </submittedName>
</protein>
<dbReference type="EMBL" id="AMCI01006481">
    <property type="protein sequence ID" value="EJW94244.1"/>
    <property type="molecule type" value="Genomic_DNA"/>
</dbReference>
<comment type="caution">
    <text evidence="1">The sequence shown here is derived from an EMBL/GenBank/DDBJ whole genome shotgun (WGS) entry which is preliminary data.</text>
</comment>
<dbReference type="AlphaFoldDB" id="J9G3W8"/>
<gene>
    <name evidence="1" type="ORF">EVA_17648</name>
</gene>
<proteinExistence type="predicted"/>
<sequence>MAAQIRNAVGFLLPNPQKLIHSAFPVGAPQGHNGEFLRQIVAVHHAEFLDGMGRGAVLPVGAHLQIFIGKSIVQNVQTCLPVQFICLAHATASCLLFGYCTIFPKG</sequence>